<proteinExistence type="predicted"/>
<dbReference type="InterPro" id="IPR016747">
    <property type="entry name" value="Phosphotransbutyrylase"/>
</dbReference>
<keyword evidence="4" id="KW-1185">Reference proteome</keyword>
<dbReference type="NCBIfam" id="NF037970">
    <property type="entry name" value="vanZ_1"/>
    <property type="match status" value="1"/>
</dbReference>
<feature type="transmembrane region" description="Helical" evidence="1">
    <location>
        <begin position="122"/>
        <end position="140"/>
    </location>
</feature>
<keyword evidence="1" id="KW-0472">Membrane</keyword>
<feature type="transmembrane region" description="Helical" evidence="1">
    <location>
        <begin position="12"/>
        <end position="31"/>
    </location>
</feature>
<dbReference type="InterPro" id="IPR006976">
    <property type="entry name" value="VanZ-like"/>
</dbReference>
<feature type="domain" description="VanZ-like" evidence="2">
    <location>
        <begin position="14"/>
        <end position="139"/>
    </location>
</feature>
<sequence length="150" mass="17046">MSIGRENNKIIAWSAVIIWMAMIFFLSHQPATSSGQLSASITNFLIQTITAIFPFEIESTSFHFFIRKGAHFFAYFVLGVLVIHALKNKYIYLAIVICVMYAISDEVHQLFITGRSGEVRDVLIDSIGATIGITVYYLMCKLLRRKWARS</sequence>
<evidence type="ECO:0000256" key="1">
    <source>
        <dbReference type="SAM" id="Phobius"/>
    </source>
</evidence>
<keyword evidence="1" id="KW-0812">Transmembrane</keyword>
<evidence type="ECO:0000313" key="3">
    <source>
        <dbReference type="EMBL" id="PXW90251.1"/>
    </source>
</evidence>
<feature type="transmembrane region" description="Helical" evidence="1">
    <location>
        <begin position="37"/>
        <end position="55"/>
    </location>
</feature>
<accession>A0A2V3WB61</accession>
<feature type="transmembrane region" description="Helical" evidence="1">
    <location>
        <begin position="75"/>
        <end position="102"/>
    </location>
</feature>
<dbReference type="EMBL" id="QJJQ01000001">
    <property type="protein sequence ID" value="PXW90251.1"/>
    <property type="molecule type" value="Genomic_DNA"/>
</dbReference>
<comment type="caution">
    <text evidence="3">The sequence shown here is derived from an EMBL/GenBank/DDBJ whole genome shotgun (WGS) entry which is preliminary data.</text>
</comment>
<evidence type="ECO:0000259" key="2">
    <source>
        <dbReference type="Pfam" id="PF04892"/>
    </source>
</evidence>
<name>A0A2V3WB61_9BACI</name>
<dbReference type="AlphaFoldDB" id="A0A2V3WB61"/>
<gene>
    <name evidence="3" type="ORF">DFR56_101162</name>
</gene>
<dbReference type="PIRSF" id="PIRSF019083">
    <property type="entry name" value="UCP019083_VanZ"/>
    <property type="match status" value="1"/>
</dbReference>
<dbReference type="RefSeq" id="WP_110393526.1">
    <property type="nucleotide sequence ID" value="NZ_JBHUHB010000001.1"/>
</dbReference>
<organism evidence="3 4">
    <name type="scientific">Pseudogracilibacillus auburnensis</name>
    <dbReference type="NCBI Taxonomy" id="1494959"/>
    <lineage>
        <taxon>Bacteria</taxon>
        <taxon>Bacillati</taxon>
        <taxon>Bacillota</taxon>
        <taxon>Bacilli</taxon>
        <taxon>Bacillales</taxon>
        <taxon>Bacillaceae</taxon>
        <taxon>Pseudogracilibacillus</taxon>
    </lineage>
</organism>
<protein>
    <submittedName>
        <fullName evidence="3">VanZ family protein</fullName>
    </submittedName>
</protein>
<dbReference type="OrthoDB" id="291892at2"/>
<evidence type="ECO:0000313" key="4">
    <source>
        <dbReference type="Proteomes" id="UP000247978"/>
    </source>
</evidence>
<reference evidence="3 4" key="1">
    <citation type="submission" date="2018-05" db="EMBL/GenBank/DDBJ databases">
        <title>Genomic Encyclopedia of Type Strains, Phase IV (KMG-IV): sequencing the most valuable type-strain genomes for metagenomic binning, comparative biology and taxonomic classification.</title>
        <authorList>
            <person name="Goeker M."/>
        </authorList>
    </citation>
    <scope>NUCLEOTIDE SEQUENCE [LARGE SCALE GENOMIC DNA]</scope>
    <source>
        <strain evidence="3 4">DSM 28556</strain>
    </source>
</reference>
<dbReference type="Proteomes" id="UP000247978">
    <property type="component" value="Unassembled WGS sequence"/>
</dbReference>
<keyword evidence="1" id="KW-1133">Transmembrane helix</keyword>
<dbReference type="Pfam" id="PF04892">
    <property type="entry name" value="VanZ"/>
    <property type="match status" value="1"/>
</dbReference>